<reference evidence="2 3" key="1">
    <citation type="journal article" date="2012" name="J. Bacteriol.">
        <title>Genome Sequence of Galbibacter marinum Type Strain ck-I2-15.</title>
        <authorList>
            <person name="Lai Q."/>
            <person name="Li C."/>
            <person name="Shao Z."/>
        </authorList>
    </citation>
    <scope>NUCLEOTIDE SEQUENCE [LARGE SCALE GENOMIC DNA]</scope>
    <source>
        <strain evidence="3">ck-I2-15</strain>
    </source>
</reference>
<dbReference type="EMBL" id="AMSG01000020">
    <property type="protein sequence ID" value="EKF54513.1"/>
    <property type="molecule type" value="Genomic_DNA"/>
</dbReference>
<comment type="caution">
    <text evidence="2">The sequence shown here is derived from an EMBL/GenBank/DDBJ whole genome shotgun (WGS) entry which is preliminary data.</text>
</comment>
<name>K2P0D1_9FLAO</name>
<dbReference type="Proteomes" id="UP000007364">
    <property type="component" value="Unassembled WGS sequence"/>
</dbReference>
<evidence type="ECO:0000256" key="1">
    <source>
        <dbReference type="SAM" id="SignalP"/>
    </source>
</evidence>
<dbReference type="AlphaFoldDB" id="K2P0D1"/>
<dbReference type="eggNOG" id="ENOG502ZN71">
    <property type="taxonomic scope" value="Bacteria"/>
</dbReference>
<keyword evidence="1" id="KW-0732">Signal</keyword>
<dbReference type="RefSeq" id="WP_008992295.1">
    <property type="nucleotide sequence ID" value="NZ_AMSG01000020.1"/>
</dbReference>
<dbReference type="STRING" id="555500.I215_12283"/>
<evidence type="ECO:0000313" key="2">
    <source>
        <dbReference type="EMBL" id="EKF54513.1"/>
    </source>
</evidence>
<evidence type="ECO:0008006" key="4">
    <source>
        <dbReference type="Google" id="ProtNLM"/>
    </source>
</evidence>
<organism evidence="2 3">
    <name type="scientific">Galbibacter marinus</name>
    <dbReference type="NCBI Taxonomy" id="555500"/>
    <lineage>
        <taxon>Bacteria</taxon>
        <taxon>Pseudomonadati</taxon>
        <taxon>Bacteroidota</taxon>
        <taxon>Flavobacteriia</taxon>
        <taxon>Flavobacteriales</taxon>
        <taxon>Flavobacteriaceae</taxon>
        <taxon>Galbibacter</taxon>
    </lineage>
</organism>
<gene>
    <name evidence="2" type="ORF">I215_12283</name>
</gene>
<accession>K2P0D1</accession>
<feature type="chain" id="PRO_5003862577" description="Secreted protein" evidence="1">
    <location>
        <begin position="19"/>
        <end position="272"/>
    </location>
</feature>
<evidence type="ECO:0000313" key="3">
    <source>
        <dbReference type="Proteomes" id="UP000007364"/>
    </source>
</evidence>
<dbReference type="PATRIC" id="fig|555500.3.peg.2527"/>
<feature type="signal peptide" evidence="1">
    <location>
        <begin position="1"/>
        <end position="18"/>
    </location>
</feature>
<proteinExistence type="predicted"/>
<dbReference type="OrthoDB" id="1274006at2"/>
<keyword evidence="3" id="KW-1185">Reference proteome</keyword>
<protein>
    <recommendedName>
        <fullName evidence="4">Secreted protein</fullName>
    </recommendedName>
</protein>
<sequence length="272" mass="30255">MKKLILLGLFLITASISAQESLNQYKYIIVPKKFDFLKEPNQYRVNTFTKYLFEKNGFTAVYDDSQPQDLRVNPCLGLKANVVDESNLFTTKMFITLENCQGVTVFTSAEGRSKIKDYEKAYHDAIEEAFVSIGALNYYHAPAENNMALMPAASASTSPMATKVSETSVATPVEDASQSAESMANSASSQVEVATASTVDQYKDVLYAQPTSNGYQLVDSSPKVVFKLTKTTQPNYFLIQGGNGFVYKKDGQWIAEYYEGETLKQEVLNIKF</sequence>